<dbReference type="AlphaFoldDB" id="A0A1B2DS06"/>
<sequence>MEILSLGYVIQNGIEFAEDVCFSGTHGQLVFDKPEEEGGKPLSGLLYEKRENGKLAYYAYYKNGISDGDYINFYESGEVASFQKMSNGVISGKSITWFENGNIRTVAEHKYGFCIMYKEWNENKELIKEKIEPNEFEKKMIEKYDTRAKSIRETE</sequence>
<reference evidence="1" key="1">
    <citation type="submission" date="2016-08" db="EMBL/GenBank/DDBJ databases">
        <title>Complete Genome Seqeunce of Paenibacillus sp. BIHB 4019 from tea rhizoplane.</title>
        <authorList>
            <person name="Thakur R."/>
            <person name="Swarnkar M.K."/>
            <person name="Gulati A."/>
        </authorList>
    </citation>
    <scope>NUCLEOTIDE SEQUENCE [LARGE SCALE GENOMIC DNA]</scope>
    <source>
        <strain evidence="1">BIHB4019</strain>
    </source>
</reference>
<gene>
    <name evidence="1" type="ORF">BBD42_01075</name>
</gene>
<accession>A0A1B2DS06</accession>
<evidence type="ECO:0000313" key="1">
    <source>
        <dbReference type="EMBL" id="ANY70477.1"/>
    </source>
</evidence>
<proteinExistence type="predicted"/>
<dbReference type="Gene3D" id="3.90.930.1">
    <property type="match status" value="1"/>
</dbReference>
<name>A0A1B2DS06_9BACL</name>
<dbReference type="EMBL" id="CP016808">
    <property type="protein sequence ID" value="ANY70477.1"/>
    <property type="molecule type" value="Genomic_DNA"/>
</dbReference>
<protein>
    <submittedName>
        <fullName evidence="1">Uncharacterized protein</fullName>
    </submittedName>
</protein>
<dbReference type="SUPFAM" id="SSF82185">
    <property type="entry name" value="Histone H3 K4-specific methyltransferase SET7/9 N-terminal domain"/>
    <property type="match status" value="1"/>
</dbReference>
<organism evidence="1">
    <name type="scientific">Paenibacillus sp. BIHB 4019</name>
    <dbReference type="NCBI Taxonomy" id="1870819"/>
    <lineage>
        <taxon>Bacteria</taxon>
        <taxon>Bacillati</taxon>
        <taxon>Bacillota</taxon>
        <taxon>Bacilli</taxon>
        <taxon>Bacillales</taxon>
        <taxon>Paenibacillaceae</taxon>
        <taxon>Paenibacillus</taxon>
    </lineage>
</organism>